<feature type="domain" description="Reverse transcriptase/retrotransposon-derived protein RNase H-like" evidence="1">
    <location>
        <begin position="237"/>
        <end position="289"/>
    </location>
</feature>
<proteinExistence type="predicted"/>
<protein>
    <submittedName>
        <fullName evidence="2">Putative reverse transcriptase domain-containing protein</fullName>
    </submittedName>
</protein>
<dbReference type="CDD" id="cd09274">
    <property type="entry name" value="RNase_HI_RT_Ty3"/>
    <property type="match status" value="1"/>
</dbReference>
<accession>A0A699K252</accession>
<keyword evidence="2" id="KW-0695">RNA-directed DNA polymerase</keyword>
<dbReference type="InterPro" id="IPR041577">
    <property type="entry name" value="RT_RNaseH_2"/>
</dbReference>
<dbReference type="PANTHER" id="PTHR34072">
    <property type="entry name" value="ENZYMATIC POLYPROTEIN-RELATED"/>
    <property type="match status" value="1"/>
</dbReference>
<organism evidence="2">
    <name type="scientific">Tanacetum cinerariifolium</name>
    <name type="common">Dalmatian daisy</name>
    <name type="synonym">Chrysanthemum cinerariifolium</name>
    <dbReference type="NCBI Taxonomy" id="118510"/>
    <lineage>
        <taxon>Eukaryota</taxon>
        <taxon>Viridiplantae</taxon>
        <taxon>Streptophyta</taxon>
        <taxon>Embryophyta</taxon>
        <taxon>Tracheophyta</taxon>
        <taxon>Spermatophyta</taxon>
        <taxon>Magnoliopsida</taxon>
        <taxon>eudicotyledons</taxon>
        <taxon>Gunneridae</taxon>
        <taxon>Pentapetalae</taxon>
        <taxon>asterids</taxon>
        <taxon>campanulids</taxon>
        <taxon>Asterales</taxon>
        <taxon>Asteraceae</taxon>
        <taxon>Asteroideae</taxon>
        <taxon>Anthemideae</taxon>
        <taxon>Anthemidinae</taxon>
        <taxon>Tanacetum</taxon>
    </lineage>
</organism>
<evidence type="ECO:0000259" key="1">
    <source>
        <dbReference type="Pfam" id="PF17919"/>
    </source>
</evidence>
<name>A0A699K252_TANCI</name>
<dbReference type="EMBL" id="BKCJ010466314">
    <property type="protein sequence ID" value="GFA67292.1"/>
    <property type="molecule type" value="Genomic_DNA"/>
</dbReference>
<dbReference type="Pfam" id="PF08284">
    <property type="entry name" value="RVP_2"/>
    <property type="match status" value="1"/>
</dbReference>
<dbReference type="InterPro" id="IPR021109">
    <property type="entry name" value="Peptidase_aspartic_dom_sf"/>
</dbReference>
<dbReference type="SUPFAM" id="SSF56672">
    <property type="entry name" value="DNA/RNA polymerases"/>
    <property type="match status" value="1"/>
</dbReference>
<dbReference type="InterPro" id="IPR043128">
    <property type="entry name" value="Rev_trsase/Diguanyl_cyclase"/>
</dbReference>
<dbReference type="Gene3D" id="3.30.70.270">
    <property type="match status" value="1"/>
</dbReference>
<gene>
    <name evidence="2" type="ORF">Tci_639264</name>
</gene>
<dbReference type="GO" id="GO:0003964">
    <property type="term" value="F:RNA-directed DNA polymerase activity"/>
    <property type="evidence" value="ECO:0007669"/>
    <property type="project" value="UniProtKB-KW"/>
</dbReference>
<sequence length="375" mass="43351">RSEARRQAYALRDGDQNLGPNVVTDTFLLNNRYTRVLFDSGFDKSFVIVNFSHLIDIEPVKVDHKINLMPIELVTFDVIIGMDWLILHDVVIVCGKKEVHVPIKKRTLVVKGDDCVSRLKVVPCMKVKKYVDCRSYLFIAQVIEKEPAERRLEDVHVICDFLDVFPEDFPGLPSPRQGVHVDPAKVKASKSWTALKSPTEVRQFLGLAGYYRRFIEGFSLIAKPLTKLTQKNKTYEWVKEEEEAFQLLKNKLCSASILALSKGSKDFVVYCDPSLKGYEAVLMQREKRHYLYGVKCTVFTDHKSLQYILDQKELNMRQRIWIELLSDYDCKIRYHPGKANVIADALSRKEREKPLRVRSLVLTDPKELMQQILEA</sequence>
<feature type="non-terminal residue" evidence="2">
    <location>
        <position position="1"/>
    </location>
</feature>
<dbReference type="AlphaFoldDB" id="A0A699K252"/>
<evidence type="ECO:0000313" key="2">
    <source>
        <dbReference type="EMBL" id="GFA67292.1"/>
    </source>
</evidence>
<dbReference type="Pfam" id="PF17919">
    <property type="entry name" value="RT_RNaseH_2"/>
    <property type="match status" value="1"/>
</dbReference>
<dbReference type="Gene3D" id="2.40.70.10">
    <property type="entry name" value="Acid Proteases"/>
    <property type="match status" value="1"/>
</dbReference>
<keyword evidence="2" id="KW-0808">Transferase</keyword>
<dbReference type="InterPro" id="IPR043502">
    <property type="entry name" value="DNA/RNA_pol_sf"/>
</dbReference>
<dbReference type="FunFam" id="3.30.70.270:FF:000020">
    <property type="entry name" value="Transposon Tf2-6 polyprotein-like Protein"/>
    <property type="match status" value="1"/>
</dbReference>
<dbReference type="PANTHER" id="PTHR34072:SF52">
    <property type="entry name" value="RIBONUCLEASE H"/>
    <property type="match status" value="1"/>
</dbReference>
<comment type="caution">
    <text evidence="2">The sequence shown here is derived from an EMBL/GenBank/DDBJ whole genome shotgun (WGS) entry which is preliminary data.</text>
</comment>
<reference evidence="2" key="1">
    <citation type="journal article" date="2019" name="Sci. Rep.">
        <title>Draft genome of Tanacetum cinerariifolium, the natural source of mosquito coil.</title>
        <authorList>
            <person name="Yamashiro T."/>
            <person name="Shiraishi A."/>
            <person name="Satake H."/>
            <person name="Nakayama K."/>
        </authorList>
    </citation>
    <scope>NUCLEOTIDE SEQUENCE</scope>
</reference>
<keyword evidence="2" id="KW-0548">Nucleotidyltransferase</keyword>